<dbReference type="InterPro" id="IPR013149">
    <property type="entry name" value="ADH-like_C"/>
</dbReference>
<evidence type="ECO:0000313" key="8">
    <source>
        <dbReference type="Proteomes" id="UP000631653"/>
    </source>
</evidence>
<comment type="cofactor">
    <cofactor evidence="5">
        <name>Zn(2+)</name>
        <dbReference type="ChEBI" id="CHEBI:29105"/>
    </cofactor>
</comment>
<dbReference type="SUPFAM" id="SSF50129">
    <property type="entry name" value="GroES-like"/>
    <property type="match status" value="1"/>
</dbReference>
<dbReference type="RefSeq" id="WP_173571306.1">
    <property type="nucleotide sequence ID" value="NZ_WOSY01000029.1"/>
</dbReference>
<dbReference type="InterPro" id="IPR020843">
    <property type="entry name" value="ER"/>
</dbReference>
<accession>A0ABX0K2Z5</accession>
<keyword evidence="8" id="KW-1185">Reference proteome</keyword>
<organism evidence="7 8">
    <name type="scientific">Acetobacter conturbans</name>
    <dbReference type="NCBI Taxonomy" id="1737472"/>
    <lineage>
        <taxon>Bacteria</taxon>
        <taxon>Pseudomonadati</taxon>
        <taxon>Pseudomonadota</taxon>
        <taxon>Alphaproteobacteria</taxon>
        <taxon>Acetobacterales</taxon>
        <taxon>Acetobacteraceae</taxon>
        <taxon>Acetobacter</taxon>
    </lineage>
</organism>
<name>A0ABX0K2Z5_9PROT</name>
<dbReference type="Gene3D" id="3.40.50.720">
    <property type="entry name" value="NAD(P)-binding Rossmann-like Domain"/>
    <property type="match status" value="1"/>
</dbReference>
<dbReference type="EMBL" id="WOSY01000029">
    <property type="protein sequence ID" value="NHN90089.1"/>
    <property type="molecule type" value="Genomic_DNA"/>
</dbReference>
<sequence>MKISAAIARARHAPLSIETLELETPRENEILVRLVAVGICHTDAAMRDQQFPVPHPLVLGHEGAGIVERVGANVTKVAAGDHVIMHYDSCGTCPSCVAHAPAYCHHFFGYNFSGRRADGSLTLRCDSGEIFGNFFGQSSFATYSLCRERNVVKVAKNLPLDLLAAIGCGIQTGAGAVINALRVRAGDSLAVFGTGSVGLAAIMAARVCGATRIIAVDTNPDRLDMALSLGATQAINAASQDSVAEIRTLTGTGVAFTFDTTGNATVLRQCVDALAPRGICGTVGVPAQERNVTLDIIDIMTHGKTLRGIVQGESNPDLFFQTLIDLYLQGNFPIDRLITHYTFEQINQAMSDSEAGKVIKAVLRF</sequence>
<comment type="similarity">
    <text evidence="5">Belongs to the zinc-containing alcohol dehydrogenase family.</text>
</comment>
<dbReference type="InterPro" id="IPR011032">
    <property type="entry name" value="GroES-like_sf"/>
</dbReference>
<keyword evidence="1 5" id="KW-0479">Metal-binding</keyword>
<dbReference type="PANTHER" id="PTHR43880">
    <property type="entry name" value="ALCOHOL DEHYDROGENASE"/>
    <property type="match status" value="1"/>
</dbReference>
<keyword evidence="3" id="KW-0560">Oxidoreductase</keyword>
<dbReference type="PROSITE" id="PS00059">
    <property type="entry name" value="ADH_ZINC"/>
    <property type="match status" value="1"/>
</dbReference>
<dbReference type="InterPro" id="IPR013154">
    <property type="entry name" value="ADH-like_N"/>
</dbReference>
<dbReference type="Pfam" id="PF08240">
    <property type="entry name" value="ADH_N"/>
    <property type="match status" value="1"/>
</dbReference>
<evidence type="ECO:0000256" key="5">
    <source>
        <dbReference type="RuleBase" id="RU361277"/>
    </source>
</evidence>
<evidence type="ECO:0000256" key="1">
    <source>
        <dbReference type="ARBA" id="ARBA00022723"/>
    </source>
</evidence>
<dbReference type="Pfam" id="PF00107">
    <property type="entry name" value="ADH_zinc_N"/>
    <property type="match status" value="1"/>
</dbReference>
<gene>
    <name evidence="7" type="ORF">GOB81_15945</name>
</gene>
<evidence type="ECO:0000313" key="7">
    <source>
        <dbReference type="EMBL" id="NHN90089.1"/>
    </source>
</evidence>
<dbReference type="SUPFAM" id="SSF51735">
    <property type="entry name" value="NAD(P)-binding Rossmann-fold domains"/>
    <property type="match status" value="1"/>
</dbReference>
<comment type="caution">
    <text evidence="7">The sequence shown here is derived from an EMBL/GenBank/DDBJ whole genome shotgun (WGS) entry which is preliminary data.</text>
</comment>
<dbReference type="SMART" id="SM00829">
    <property type="entry name" value="PKS_ER"/>
    <property type="match status" value="1"/>
</dbReference>
<evidence type="ECO:0000259" key="6">
    <source>
        <dbReference type="SMART" id="SM00829"/>
    </source>
</evidence>
<evidence type="ECO:0000256" key="2">
    <source>
        <dbReference type="ARBA" id="ARBA00022833"/>
    </source>
</evidence>
<dbReference type="Gene3D" id="3.90.180.10">
    <property type="entry name" value="Medium-chain alcohol dehydrogenases, catalytic domain"/>
    <property type="match status" value="1"/>
</dbReference>
<proteinExistence type="inferred from homology"/>
<evidence type="ECO:0000256" key="4">
    <source>
        <dbReference type="ARBA" id="ARBA00023027"/>
    </source>
</evidence>
<dbReference type="PANTHER" id="PTHR43880:SF12">
    <property type="entry name" value="ALCOHOL DEHYDROGENASE CLASS-3"/>
    <property type="match status" value="1"/>
</dbReference>
<dbReference type="Proteomes" id="UP000631653">
    <property type="component" value="Unassembled WGS sequence"/>
</dbReference>
<dbReference type="CDD" id="cd08278">
    <property type="entry name" value="benzyl_alcohol_DH"/>
    <property type="match status" value="1"/>
</dbReference>
<evidence type="ECO:0000256" key="3">
    <source>
        <dbReference type="ARBA" id="ARBA00023002"/>
    </source>
</evidence>
<reference evidence="7 8" key="1">
    <citation type="journal article" date="2020" name="Int. J. Syst. Evol. Microbiol.">
        <title>Novel acetic acid bacteria from cider fermentations: Acetobacter conturbans sp. nov. and Acetobacter fallax sp. nov.</title>
        <authorList>
            <person name="Sombolestani A.S."/>
            <person name="Cleenwerck I."/>
            <person name="Cnockaert M."/>
            <person name="Borremans W."/>
            <person name="Wieme A.D."/>
            <person name="De Vuyst L."/>
            <person name="Vandamme P."/>
        </authorList>
    </citation>
    <scope>NUCLEOTIDE SEQUENCE [LARGE SCALE GENOMIC DNA]</scope>
    <source>
        <strain evidence="7 8">LMG 1627</strain>
    </source>
</reference>
<keyword evidence="4" id="KW-0520">NAD</keyword>
<protein>
    <submittedName>
        <fullName evidence="7">Zinc-binding dehydrogenase</fullName>
    </submittedName>
</protein>
<keyword evidence="2 5" id="KW-0862">Zinc</keyword>
<dbReference type="InterPro" id="IPR036291">
    <property type="entry name" value="NAD(P)-bd_dom_sf"/>
</dbReference>
<dbReference type="InterPro" id="IPR002328">
    <property type="entry name" value="ADH_Zn_CS"/>
</dbReference>
<feature type="domain" description="Enoyl reductase (ER)" evidence="6">
    <location>
        <begin position="10"/>
        <end position="363"/>
    </location>
</feature>